<feature type="region of interest" description="Disordered" evidence="1">
    <location>
        <begin position="1"/>
        <end position="34"/>
    </location>
</feature>
<keyword evidence="3" id="KW-1185">Reference proteome</keyword>
<protein>
    <recommendedName>
        <fullName evidence="4">MYND-type domain-containing protein</fullName>
    </recommendedName>
</protein>
<gene>
    <name evidence="2" type="ORF">FisN_15Hh045</name>
</gene>
<comment type="caution">
    <text evidence="2">The sequence shown here is derived from an EMBL/GenBank/DDBJ whole genome shotgun (WGS) entry which is preliminary data.</text>
</comment>
<dbReference type="PANTHER" id="PTHR39290">
    <property type="entry name" value="C3H1-TYPE DOMAIN-CONTAINING PROTEIN-RELATED"/>
    <property type="match status" value="1"/>
</dbReference>
<organism evidence="2 3">
    <name type="scientific">Fistulifera solaris</name>
    <name type="common">Oleaginous diatom</name>
    <dbReference type="NCBI Taxonomy" id="1519565"/>
    <lineage>
        <taxon>Eukaryota</taxon>
        <taxon>Sar</taxon>
        <taxon>Stramenopiles</taxon>
        <taxon>Ochrophyta</taxon>
        <taxon>Bacillariophyta</taxon>
        <taxon>Bacillariophyceae</taxon>
        <taxon>Bacillariophycidae</taxon>
        <taxon>Naviculales</taxon>
        <taxon>Naviculaceae</taxon>
        <taxon>Fistulifera</taxon>
    </lineage>
</organism>
<evidence type="ECO:0000313" key="2">
    <source>
        <dbReference type="EMBL" id="GAX23055.1"/>
    </source>
</evidence>
<proteinExistence type="predicted"/>
<feature type="compositionally biased region" description="Polar residues" evidence="1">
    <location>
        <begin position="12"/>
        <end position="25"/>
    </location>
</feature>
<sequence>MDEWEDLFAKASGSQDVAPQNTTTQKAEKKASMKRKHEGSVISFDDFLESRWEVATNWPMSSHCFELKQSFDANCSAFQAGDGFRCRRCTLPASEHILLLSSQGRQMWWMAILCDIWNVRNASKSVALRLVNQSDIDWTKYDAILRESQQALQAIATQYQKGGPYLEKLLLQLEQFRLQKSSEKNPYDTFDGAVKQIMMCDDVYYQLYYHQLTKSIPFDEHYVLPHPTEYFAACCTTNQTLRQVESEEYASDLQIIGWDAFFRDDMSAFHPLLALHWYRRREGESLFQSTLSDCQHNPEIMLWKKPLVLSSRHLTSDATDYQRKLVHHETLAPILLQQWRDSCRDFLCHLYAYATLNVSSLSKIQSFLQDTNCTGITEIGAGTGYIAGWLKKNGIQVSAFDLIPTGGRDMNQYHGNTPSFERVDDVGARGQPTAESARTQSLLLCYPPPNVVMAHGVLRTFIMRGGRSMIYIGEWKGLTGSSNFEKLLLKHMKCAGRHACSTWGTDAACVSFWTLRNSKEKRSLLIPCSYCAKKEATRRCRLLRSLNYCSTECFKSHQLSREFLLKRLMIDPNAVEVNFDDDAIFQPLS</sequence>
<evidence type="ECO:0000313" key="3">
    <source>
        <dbReference type="Proteomes" id="UP000198406"/>
    </source>
</evidence>
<evidence type="ECO:0000256" key="1">
    <source>
        <dbReference type="SAM" id="MobiDB-lite"/>
    </source>
</evidence>
<dbReference type="PROSITE" id="PS00289">
    <property type="entry name" value="PTX_1"/>
    <property type="match status" value="1"/>
</dbReference>
<dbReference type="Proteomes" id="UP000198406">
    <property type="component" value="Unassembled WGS sequence"/>
</dbReference>
<accession>A0A1Z5KA74</accession>
<dbReference type="EMBL" id="BDSP01000193">
    <property type="protein sequence ID" value="GAX23055.1"/>
    <property type="molecule type" value="Genomic_DNA"/>
</dbReference>
<evidence type="ECO:0008006" key="4">
    <source>
        <dbReference type="Google" id="ProtNLM"/>
    </source>
</evidence>
<dbReference type="AlphaFoldDB" id="A0A1Z5KA74"/>
<dbReference type="InterPro" id="IPR030476">
    <property type="entry name" value="Pentaxin_CS"/>
</dbReference>
<reference evidence="2 3" key="1">
    <citation type="journal article" date="2015" name="Plant Cell">
        <title>Oil accumulation by the oleaginous diatom Fistulifera solaris as revealed by the genome and transcriptome.</title>
        <authorList>
            <person name="Tanaka T."/>
            <person name="Maeda Y."/>
            <person name="Veluchamy A."/>
            <person name="Tanaka M."/>
            <person name="Abida H."/>
            <person name="Marechal E."/>
            <person name="Bowler C."/>
            <person name="Muto M."/>
            <person name="Sunaga Y."/>
            <person name="Tanaka M."/>
            <person name="Yoshino T."/>
            <person name="Taniguchi T."/>
            <person name="Fukuda Y."/>
            <person name="Nemoto M."/>
            <person name="Matsumoto M."/>
            <person name="Wong P.S."/>
            <person name="Aburatani S."/>
            <person name="Fujibuchi W."/>
        </authorList>
    </citation>
    <scope>NUCLEOTIDE SEQUENCE [LARGE SCALE GENOMIC DNA]</scope>
    <source>
        <strain evidence="2 3">JPCC DA0580</strain>
    </source>
</reference>
<dbReference type="InParanoid" id="A0A1Z5KA74"/>
<name>A0A1Z5KA74_FISSO</name>
<dbReference type="OrthoDB" id="46722at2759"/>
<dbReference type="PANTHER" id="PTHR39290:SF6">
    <property type="entry name" value="S-ADENOSYL-L-METHIONINE-DEPENDENT METHYLTRANSFERASES SUPERFAMILY PROTEIN"/>
    <property type="match status" value="1"/>
</dbReference>